<dbReference type="EMBL" id="AP018827">
    <property type="protein sequence ID" value="BBF79613.1"/>
    <property type="molecule type" value="Genomic_DNA"/>
</dbReference>
<gene>
    <name evidence="3" type="ORF">EM6_0182</name>
</gene>
<dbReference type="OrthoDB" id="7597031at2"/>
<organism evidence="3 4">
    <name type="scientific">Asticcacaulis excentricus</name>
    <dbReference type="NCBI Taxonomy" id="78587"/>
    <lineage>
        <taxon>Bacteria</taxon>
        <taxon>Pseudomonadati</taxon>
        <taxon>Pseudomonadota</taxon>
        <taxon>Alphaproteobacteria</taxon>
        <taxon>Caulobacterales</taxon>
        <taxon>Caulobacteraceae</taxon>
        <taxon>Asticcacaulis</taxon>
    </lineage>
</organism>
<name>A0A3G9G3H9_9CAUL</name>
<evidence type="ECO:0008006" key="5">
    <source>
        <dbReference type="Google" id="ProtNLM"/>
    </source>
</evidence>
<keyword evidence="2" id="KW-0472">Membrane</keyword>
<reference evidence="4" key="2">
    <citation type="journal article" date="2017" name="Plant Physiol. Biochem.">
        <title>Differential oxidative and antioxidative response of duckweed Lemna minor toward plant growth promoting/inhibiting bacteria.</title>
        <authorList>
            <person name="Ishizawa H."/>
            <person name="Kuroda M."/>
            <person name="Morikawa M."/>
            <person name="Ike M."/>
        </authorList>
    </citation>
    <scope>NUCLEOTIDE SEQUENCE [LARGE SCALE GENOMIC DNA]</scope>
    <source>
        <strain evidence="4">M6</strain>
    </source>
</reference>
<accession>A0A3G9G3H9</accession>
<reference evidence="4" key="1">
    <citation type="journal article" date="2017" name="Biotechnol. Biofuels">
        <title>Evaluation of environmental bacterial communities as a factor affecting the growth of duckweed Lemna minor.</title>
        <authorList>
            <person name="Ishizawa H."/>
            <person name="Kuroda M."/>
            <person name="Morikawa M."/>
            <person name="Ike M."/>
        </authorList>
    </citation>
    <scope>NUCLEOTIDE SEQUENCE [LARGE SCALE GENOMIC DNA]</scope>
    <source>
        <strain evidence="4">M6</strain>
    </source>
</reference>
<feature type="region of interest" description="Disordered" evidence="1">
    <location>
        <begin position="27"/>
        <end position="65"/>
    </location>
</feature>
<evidence type="ECO:0000313" key="3">
    <source>
        <dbReference type="EMBL" id="BBF79613.1"/>
    </source>
</evidence>
<feature type="compositionally biased region" description="Gly residues" evidence="1">
    <location>
        <begin position="44"/>
        <end position="63"/>
    </location>
</feature>
<proteinExistence type="predicted"/>
<protein>
    <recommendedName>
        <fullName evidence="5">Dicarboxylate transport domain-containing protein</fullName>
    </recommendedName>
</protein>
<dbReference type="InterPro" id="IPR021730">
    <property type="entry name" value="YdbH"/>
</dbReference>
<evidence type="ECO:0000313" key="4">
    <source>
        <dbReference type="Proteomes" id="UP000278756"/>
    </source>
</evidence>
<dbReference type="RefSeq" id="WP_126419606.1">
    <property type="nucleotide sequence ID" value="NZ_AP018827.1"/>
</dbReference>
<keyword evidence="2" id="KW-0812">Transmembrane</keyword>
<dbReference type="AlphaFoldDB" id="A0A3G9G3H9"/>
<dbReference type="Pfam" id="PF11739">
    <property type="entry name" value="YdbH-like"/>
    <property type="match status" value="3"/>
</dbReference>
<evidence type="ECO:0000256" key="2">
    <source>
        <dbReference type="SAM" id="Phobius"/>
    </source>
</evidence>
<sequence>MRTHILTDAPEDGGELLFPVRLPPQSSFTRAVSNGNDAPAPRPKGGGGGGQRGGTASGGPGGPGKRKRYLKAGGWLLLTLWGAAAVGVIAYAARKDIAREVAQGWLRSNDVPSELRIDSLSLDHMSGRIVLGETGRPDLKIERFDVDYELNLWRLGQPLTRVKRIHLVKPELSFSYDKKGLGFGRLDRLLKGGGGGGGPLPEEILVEEARIRVRTDYGTVAATGGLSLKDGRLRALNATLIPGALNGSQLQGQLSDGHIRIQAEPDADAGEALRIDANLSAAELLFPAARAPDAELGDPLPRLSGVHADLDLRLPYRRLSDAASRKSPLSAFDGMISGMLAVRAEAIEGAASLQGLDSTIGLNGRVDFENTRVAFSGTSQVMATLDGVTSGTMQGRAVRVMAQDMTLRSDLALDAASALTLDGPLSVKAGAFTQDALSLNDAALDLSGFSLAHGSEGTDLSFEGRAVAARAAQGDLSLAGVTARLEGTGRLGPDAYEIALTTDVNGRQGSYRGMGALAADRARALAEGRVAFDAANARLPDGIPPVPAPPPGPDLMVSLLRAADRFSLSADTVRVSLSGQGNRHRFAVRPGKPVLIRPLDGGEIRLTTEGTSALIASDARSVFTVVTSGETLPVLKARVSDFGFGAQGALDGRLSLEAGFNFAPVYGAQAKANGRFVYSAAGLLQVRLDDCVPVTADRADIGGRLTAVTTRLCPTTAPILTLNNGQWRSEGRFDSLTAAAPDYQVALAGGEGAFTASSFADAEGLGFTVGLKTLKATDALDAPRFHPVLIAGDIAQGRKTLDGKLAVMSADAAVQARAGGPLAEIRLTSGVASGRGRADLTATNLTFAPQKLQPLDLTPMVAGVVQRDTTGRVDFKGFVGWSPDGSTSGGVLTLNEMGFTGPAGLVEGLNGRIDFTSLAPLQSAPGQTLTIRNVTSVVPLKDVRAVVQFAGEYLKLESARVTSDGGDFALAPMDVPFDTTKPLKGELSFDKVDFGKVVASSPFAKDAEFTGFVSGKLPFELNGGKLSVRKGYLLGEGPGRVSIRRNAVTAVAAEGASVSHADKAAVPVAPTPDPAPNIVEGLAYQAMEHLAYEELSAAVNTDDKGQLNFNFRIVGRYDPPQRREAKIGLIDYLRGTWTQKPIDLPSDTKVNLNLDVNYNLDEFLKDYFEVQKRGGFDWSKLK</sequence>
<keyword evidence="2" id="KW-1133">Transmembrane helix</keyword>
<feature type="compositionally biased region" description="Polar residues" evidence="1">
    <location>
        <begin position="27"/>
        <end position="36"/>
    </location>
</feature>
<feature type="transmembrane region" description="Helical" evidence="2">
    <location>
        <begin position="75"/>
        <end position="93"/>
    </location>
</feature>
<dbReference type="Proteomes" id="UP000278756">
    <property type="component" value="Chromosome 1"/>
</dbReference>
<evidence type="ECO:0000256" key="1">
    <source>
        <dbReference type="SAM" id="MobiDB-lite"/>
    </source>
</evidence>